<organism evidence="1 2">
    <name type="scientific">Camellia sinensis</name>
    <name type="common">Tea plant</name>
    <name type="synonym">Thea sinensis</name>
    <dbReference type="NCBI Taxonomy" id="4442"/>
    <lineage>
        <taxon>Eukaryota</taxon>
        <taxon>Viridiplantae</taxon>
        <taxon>Streptophyta</taxon>
        <taxon>Embryophyta</taxon>
        <taxon>Tracheophyta</taxon>
        <taxon>Spermatophyta</taxon>
        <taxon>Magnoliopsida</taxon>
        <taxon>eudicotyledons</taxon>
        <taxon>Gunneridae</taxon>
        <taxon>Pentapetalae</taxon>
        <taxon>asterids</taxon>
        <taxon>Ericales</taxon>
        <taxon>Theaceae</taxon>
        <taxon>Camellia</taxon>
    </lineage>
</organism>
<keyword evidence="2" id="KW-1185">Reference proteome</keyword>
<accession>A0A7J7GSL0</accession>
<gene>
    <name evidence="1" type="ORF">HYC85_017856</name>
</gene>
<dbReference type="AlphaFoldDB" id="A0A7J7GSL0"/>
<evidence type="ECO:0000313" key="1">
    <source>
        <dbReference type="EMBL" id="KAF5943779.1"/>
    </source>
</evidence>
<reference evidence="2" key="1">
    <citation type="journal article" date="2020" name="Nat. Commun.">
        <title>Genome assembly of wild tea tree DASZ reveals pedigree and selection history of tea varieties.</title>
        <authorList>
            <person name="Zhang W."/>
            <person name="Zhang Y."/>
            <person name="Qiu H."/>
            <person name="Guo Y."/>
            <person name="Wan H."/>
            <person name="Zhang X."/>
            <person name="Scossa F."/>
            <person name="Alseekh S."/>
            <person name="Zhang Q."/>
            <person name="Wang P."/>
            <person name="Xu L."/>
            <person name="Schmidt M.H."/>
            <person name="Jia X."/>
            <person name="Li D."/>
            <person name="Zhu A."/>
            <person name="Guo F."/>
            <person name="Chen W."/>
            <person name="Ni D."/>
            <person name="Usadel B."/>
            <person name="Fernie A.R."/>
            <person name="Wen W."/>
        </authorList>
    </citation>
    <scope>NUCLEOTIDE SEQUENCE [LARGE SCALE GENOMIC DNA]</scope>
    <source>
        <strain evidence="2">cv. G240</strain>
    </source>
</reference>
<dbReference type="EMBL" id="JACBKZ010000008">
    <property type="protein sequence ID" value="KAF5943779.1"/>
    <property type="molecule type" value="Genomic_DNA"/>
</dbReference>
<name>A0A7J7GSL0_CAMSI</name>
<sequence>MILMIGEQVGVIILINSLKAYHLFDHYPTCFYFFLQQMVHEMAMVSATQEAQKDNLRSFNDYMMTVLEVSEVRCDIKNYGKELVGCKIKVWWPLDNVMGLFIHLTIQKRSTGFIMLVCQFKSSSNLPMPRLIIGALLTGPFTNKWM</sequence>
<protein>
    <submittedName>
        <fullName evidence="1">Uncharacterized protein</fullName>
    </submittedName>
</protein>
<proteinExistence type="predicted"/>
<reference evidence="1 2" key="2">
    <citation type="submission" date="2020-07" db="EMBL/GenBank/DDBJ databases">
        <title>Genome assembly of wild tea tree DASZ reveals pedigree and selection history of tea varieties.</title>
        <authorList>
            <person name="Zhang W."/>
        </authorList>
    </citation>
    <scope>NUCLEOTIDE SEQUENCE [LARGE SCALE GENOMIC DNA]</scope>
    <source>
        <strain evidence="2">cv. G240</strain>
        <tissue evidence="1">Leaf</tissue>
    </source>
</reference>
<comment type="caution">
    <text evidence="1">The sequence shown here is derived from an EMBL/GenBank/DDBJ whole genome shotgun (WGS) entry which is preliminary data.</text>
</comment>
<evidence type="ECO:0000313" key="2">
    <source>
        <dbReference type="Proteomes" id="UP000593564"/>
    </source>
</evidence>
<dbReference type="Proteomes" id="UP000593564">
    <property type="component" value="Unassembled WGS sequence"/>
</dbReference>